<reference evidence="1" key="1">
    <citation type="submission" date="2021-12" db="EMBL/GenBank/DDBJ databases">
        <title>Comparative genomics, transcriptomics and evolutionary studies reveal genomic signatures of adaptation to plant cell wall in hemibiotrophic fungi.</title>
        <authorList>
            <consortium name="DOE Joint Genome Institute"/>
            <person name="Baroncelli R."/>
            <person name="Diaz J.F."/>
            <person name="Benocci T."/>
            <person name="Peng M."/>
            <person name="Battaglia E."/>
            <person name="Haridas S."/>
            <person name="Andreopoulos W."/>
            <person name="Labutti K."/>
            <person name="Pangilinan J."/>
            <person name="Floch G.L."/>
            <person name="Makela M.R."/>
            <person name="Henrissat B."/>
            <person name="Grigoriev I.V."/>
            <person name="Crouch J.A."/>
            <person name="De Vries R.P."/>
            <person name="Sukno S.A."/>
            <person name="Thon M.R."/>
        </authorList>
    </citation>
    <scope>NUCLEOTIDE SEQUENCE</scope>
    <source>
        <strain evidence="1">CBS 112980</strain>
    </source>
</reference>
<organism evidence="1 2">
    <name type="scientific">Glomerella acutata</name>
    <name type="common">Colletotrichum acutatum</name>
    <dbReference type="NCBI Taxonomy" id="27357"/>
    <lineage>
        <taxon>Eukaryota</taxon>
        <taxon>Fungi</taxon>
        <taxon>Dikarya</taxon>
        <taxon>Ascomycota</taxon>
        <taxon>Pezizomycotina</taxon>
        <taxon>Sordariomycetes</taxon>
        <taxon>Hypocreomycetidae</taxon>
        <taxon>Glomerellales</taxon>
        <taxon>Glomerellaceae</taxon>
        <taxon>Colletotrichum</taxon>
        <taxon>Colletotrichum acutatum species complex</taxon>
    </lineage>
</organism>
<evidence type="ECO:0000313" key="1">
    <source>
        <dbReference type="EMBL" id="KAK1723352.1"/>
    </source>
</evidence>
<comment type="caution">
    <text evidence="1">The sequence shown here is derived from an EMBL/GenBank/DDBJ whole genome shotgun (WGS) entry which is preliminary data.</text>
</comment>
<keyword evidence="2" id="KW-1185">Reference proteome</keyword>
<evidence type="ECO:0000313" key="2">
    <source>
        <dbReference type="Proteomes" id="UP001244207"/>
    </source>
</evidence>
<accession>A0AAD8UIC9</accession>
<proteinExistence type="predicted"/>
<gene>
    <name evidence="1" type="ORF">BDZ83DRAFT_653135</name>
</gene>
<dbReference type="AlphaFoldDB" id="A0AAD8UIC9"/>
<dbReference type="Proteomes" id="UP001244207">
    <property type="component" value="Unassembled WGS sequence"/>
</dbReference>
<dbReference type="RefSeq" id="XP_060363407.1">
    <property type="nucleotide sequence ID" value="XM_060510595.1"/>
</dbReference>
<sequence length="214" mass="23696">MRLPEVSRLQMVSSFTHPRDPDLLTSSNSCLKVGIRKVPEVRGHSTTLTLSSNSLYDAHYHQRQMREEDTHLEPKQRGHMGIAFPRFDLLSCSVRHGSDADGVLATICRCNASLPPRPAHGTGDFGAPEPLSFGLAMIGQVGIPYDYSGVWTDDLCQSTDIPSFELDSALLSRPLQLETWFACLPRHSKASHTSAHVLFLSIRMLLRSPSCLGR</sequence>
<name>A0AAD8UIC9_GLOAC</name>
<dbReference type="EMBL" id="JAHMHS010000066">
    <property type="protein sequence ID" value="KAK1723352.1"/>
    <property type="molecule type" value="Genomic_DNA"/>
</dbReference>
<dbReference type="GeneID" id="85394494"/>
<protein>
    <submittedName>
        <fullName evidence="1">Uncharacterized protein</fullName>
    </submittedName>
</protein>